<dbReference type="Proteomes" id="UP000503011">
    <property type="component" value="Chromosome"/>
</dbReference>
<proteinExistence type="predicted"/>
<sequence length="139" mass="14591">MGFEDLMEHVARGFELIGVAVLVTGLVWSVAVAVRLWRGAGGRRAYQALRELFGGALLLGLEVLVAADLIRTVAVAPTLEGVAVLGLIVLIRTFLSFSLQVEIEGVPPWRRALTSGATVLSRAAAPAHSPSPGAAKHSD</sequence>
<accession>A0A6F8YYE7</accession>
<dbReference type="AlphaFoldDB" id="A0A6F8YYE7"/>
<keyword evidence="3" id="KW-1185">Reference proteome</keyword>
<dbReference type="RefSeq" id="WP_197946211.1">
    <property type="nucleotide sequence ID" value="NZ_AP022871.1"/>
</dbReference>
<keyword evidence="1" id="KW-0812">Transmembrane</keyword>
<dbReference type="PANTHER" id="PTHR38468">
    <property type="entry name" value="SLL0939 PROTEIN"/>
    <property type="match status" value="1"/>
</dbReference>
<evidence type="ECO:0000313" key="3">
    <source>
        <dbReference type="Proteomes" id="UP000503011"/>
    </source>
</evidence>
<evidence type="ECO:0008006" key="4">
    <source>
        <dbReference type="Google" id="ProtNLM"/>
    </source>
</evidence>
<name>A0A6F8YYE7_9ACTN</name>
<dbReference type="Pfam" id="PF07784">
    <property type="entry name" value="DUF1622"/>
    <property type="match status" value="1"/>
</dbReference>
<keyword evidence="1" id="KW-1133">Transmembrane helix</keyword>
<organism evidence="2 3">
    <name type="scientific">Phytohabitans suffuscus</name>
    <dbReference type="NCBI Taxonomy" id="624315"/>
    <lineage>
        <taxon>Bacteria</taxon>
        <taxon>Bacillati</taxon>
        <taxon>Actinomycetota</taxon>
        <taxon>Actinomycetes</taxon>
        <taxon>Micromonosporales</taxon>
        <taxon>Micromonosporaceae</taxon>
    </lineage>
</organism>
<reference evidence="2 3" key="2">
    <citation type="submission" date="2020-03" db="EMBL/GenBank/DDBJ databases">
        <authorList>
            <person name="Ichikawa N."/>
            <person name="Kimura A."/>
            <person name="Kitahashi Y."/>
            <person name="Uohara A."/>
        </authorList>
    </citation>
    <scope>NUCLEOTIDE SEQUENCE [LARGE SCALE GENOMIC DNA]</scope>
    <source>
        <strain evidence="2 3">NBRC 105367</strain>
    </source>
</reference>
<gene>
    <name evidence="2" type="ORF">Psuf_085080</name>
</gene>
<feature type="transmembrane region" description="Helical" evidence="1">
    <location>
        <begin position="16"/>
        <end position="37"/>
    </location>
</feature>
<evidence type="ECO:0000313" key="2">
    <source>
        <dbReference type="EMBL" id="BCB91195.1"/>
    </source>
</evidence>
<protein>
    <recommendedName>
        <fullName evidence="4">DUF1622 domain-containing protein</fullName>
    </recommendedName>
</protein>
<dbReference type="PANTHER" id="PTHR38468:SF1">
    <property type="entry name" value="SLL0939 PROTEIN"/>
    <property type="match status" value="1"/>
</dbReference>
<feature type="transmembrane region" description="Helical" evidence="1">
    <location>
        <begin position="82"/>
        <end position="101"/>
    </location>
</feature>
<keyword evidence="1" id="KW-0472">Membrane</keyword>
<reference evidence="2 3" key="1">
    <citation type="submission" date="2020-03" db="EMBL/GenBank/DDBJ databases">
        <title>Whole genome shotgun sequence of Phytohabitans suffuscus NBRC 105367.</title>
        <authorList>
            <person name="Komaki H."/>
            <person name="Tamura T."/>
        </authorList>
    </citation>
    <scope>NUCLEOTIDE SEQUENCE [LARGE SCALE GENOMIC DNA]</scope>
    <source>
        <strain evidence="2 3">NBRC 105367</strain>
    </source>
</reference>
<evidence type="ECO:0000256" key="1">
    <source>
        <dbReference type="SAM" id="Phobius"/>
    </source>
</evidence>
<dbReference type="KEGG" id="psuu:Psuf_085080"/>
<feature type="transmembrane region" description="Helical" evidence="1">
    <location>
        <begin position="49"/>
        <end position="70"/>
    </location>
</feature>
<dbReference type="InterPro" id="IPR012427">
    <property type="entry name" value="DUF1622"/>
</dbReference>
<dbReference type="EMBL" id="AP022871">
    <property type="protein sequence ID" value="BCB91195.1"/>
    <property type="molecule type" value="Genomic_DNA"/>
</dbReference>